<keyword evidence="2" id="KW-1185">Reference proteome</keyword>
<dbReference type="EMBL" id="RAQM01000006">
    <property type="protein sequence ID" value="RKF05179.1"/>
    <property type="molecule type" value="Genomic_DNA"/>
</dbReference>
<sequence>MKRREMKQSFLFIRVQNGTDYFVAIAPRNDAFYI</sequence>
<accession>A0A420E598</accession>
<dbReference type="AlphaFoldDB" id="A0A420E598"/>
<organism evidence="1 2">
    <name type="scientific">Tenacibaculum lutimaris</name>
    <dbReference type="NCBI Taxonomy" id="285258"/>
    <lineage>
        <taxon>Bacteria</taxon>
        <taxon>Pseudomonadati</taxon>
        <taxon>Bacteroidota</taxon>
        <taxon>Flavobacteriia</taxon>
        <taxon>Flavobacteriales</taxon>
        <taxon>Flavobacteriaceae</taxon>
        <taxon>Tenacibaculum</taxon>
    </lineage>
</organism>
<gene>
    <name evidence="1" type="ORF">C8N26_0580</name>
</gene>
<evidence type="ECO:0000313" key="2">
    <source>
        <dbReference type="Proteomes" id="UP000285780"/>
    </source>
</evidence>
<name>A0A420E598_9FLAO</name>
<evidence type="ECO:0000313" key="1">
    <source>
        <dbReference type="EMBL" id="RKF05179.1"/>
    </source>
</evidence>
<reference evidence="1 2" key="1">
    <citation type="submission" date="2018-09" db="EMBL/GenBank/DDBJ databases">
        <title>Genomic Encyclopedia of Archaeal and Bacterial Type Strains, Phase II (KMG-II): from individual species to whole genera.</title>
        <authorList>
            <person name="Goeker M."/>
        </authorList>
    </citation>
    <scope>NUCLEOTIDE SEQUENCE [LARGE SCALE GENOMIC DNA]</scope>
    <source>
        <strain evidence="1 2">DSM 16505</strain>
    </source>
</reference>
<protein>
    <submittedName>
        <fullName evidence="1">Uncharacterized protein</fullName>
    </submittedName>
</protein>
<proteinExistence type="predicted"/>
<dbReference type="Proteomes" id="UP000285780">
    <property type="component" value="Unassembled WGS sequence"/>
</dbReference>
<comment type="caution">
    <text evidence="1">The sequence shown here is derived from an EMBL/GenBank/DDBJ whole genome shotgun (WGS) entry which is preliminary data.</text>
</comment>